<dbReference type="Proteomes" id="UP000681340">
    <property type="component" value="Unassembled WGS sequence"/>
</dbReference>
<dbReference type="Pfam" id="PF04978">
    <property type="entry name" value="MST"/>
    <property type="match status" value="1"/>
</dbReference>
<dbReference type="InterPro" id="IPR034660">
    <property type="entry name" value="DinB/YfiT-like"/>
</dbReference>
<dbReference type="InterPro" id="IPR007061">
    <property type="entry name" value="MST-like"/>
</dbReference>
<protein>
    <submittedName>
        <fullName evidence="1">Uncharacterized protein</fullName>
    </submittedName>
</protein>
<keyword evidence="2" id="KW-1185">Reference proteome</keyword>
<organism evidence="1 2">
    <name type="scientific">Actinoplanes auranticolor</name>
    <dbReference type="NCBI Taxonomy" id="47988"/>
    <lineage>
        <taxon>Bacteria</taxon>
        <taxon>Bacillati</taxon>
        <taxon>Actinomycetota</taxon>
        <taxon>Actinomycetes</taxon>
        <taxon>Micromonosporales</taxon>
        <taxon>Micromonosporaceae</taxon>
        <taxon>Actinoplanes</taxon>
    </lineage>
</organism>
<comment type="caution">
    <text evidence="1">The sequence shown here is derived from an EMBL/GenBank/DDBJ whole genome shotgun (WGS) entry which is preliminary data.</text>
</comment>
<accession>A0A919S8Q4</accession>
<dbReference type="EMBL" id="BOQL01000021">
    <property type="protein sequence ID" value="GIM66771.1"/>
    <property type="molecule type" value="Genomic_DNA"/>
</dbReference>
<gene>
    <name evidence="1" type="ORF">Aau02nite_24370</name>
</gene>
<dbReference type="SUPFAM" id="SSF109854">
    <property type="entry name" value="DinB/YfiT-like putative metalloenzymes"/>
    <property type="match status" value="1"/>
</dbReference>
<name>A0A919S8Q4_9ACTN</name>
<dbReference type="Gene3D" id="1.20.120.450">
    <property type="entry name" value="dinb family like domain"/>
    <property type="match status" value="1"/>
</dbReference>
<evidence type="ECO:0000313" key="1">
    <source>
        <dbReference type="EMBL" id="GIM66771.1"/>
    </source>
</evidence>
<proteinExistence type="predicted"/>
<reference evidence="1" key="1">
    <citation type="submission" date="2021-03" db="EMBL/GenBank/DDBJ databases">
        <title>Whole genome shotgun sequence of Actinoplanes auranticolor NBRC 12245.</title>
        <authorList>
            <person name="Komaki H."/>
            <person name="Tamura T."/>
        </authorList>
    </citation>
    <scope>NUCLEOTIDE SEQUENCE</scope>
    <source>
        <strain evidence="1">NBRC 12245</strain>
    </source>
</reference>
<dbReference type="RefSeq" id="WP_212988469.1">
    <property type="nucleotide sequence ID" value="NZ_BAABEA010000019.1"/>
</dbReference>
<dbReference type="AlphaFoldDB" id="A0A919S8Q4"/>
<evidence type="ECO:0000313" key="2">
    <source>
        <dbReference type="Proteomes" id="UP000681340"/>
    </source>
</evidence>
<sequence length="166" mass="18483">MGQPPWTLDLRTRLDQLLDEHRWAAHDSLRALSEAETRASLVPSRTTLLGLVKHLTYVERFYFGHVLTGRSLKELGVAATPGRSFILTSRDTIASVQAAHRAACEDSRTAARTLGLDHVLTGRKVRSMWALYVQVLRELAQHCGHADILREQLLAARPGRTRAPSA</sequence>